<dbReference type="Pfam" id="PF08669">
    <property type="entry name" value="GCV_T_C"/>
    <property type="match status" value="1"/>
</dbReference>
<accession>A0A2N6VLX6</accession>
<organism evidence="4 5">
    <name type="scientific">Brevibacterium paucivorans</name>
    <dbReference type="NCBI Taxonomy" id="170994"/>
    <lineage>
        <taxon>Bacteria</taxon>
        <taxon>Bacillati</taxon>
        <taxon>Actinomycetota</taxon>
        <taxon>Actinomycetes</taxon>
        <taxon>Micrococcales</taxon>
        <taxon>Brevibacteriaceae</taxon>
        <taxon>Brevibacterium</taxon>
    </lineage>
</organism>
<dbReference type="InterPro" id="IPR017703">
    <property type="entry name" value="YgfZ/GCV_T_CS"/>
</dbReference>
<dbReference type="GO" id="GO:0016226">
    <property type="term" value="P:iron-sulfur cluster assembly"/>
    <property type="evidence" value="ECO:0007669"/>
    <property type="project" value="TreeGrafter"/>
</dbReference>
<dbReference type="InterPro" id="IPR013977">
    <property type="entry name" value="GcvT_C"/>
</dbReference>
<evidence type="ECO:0000259" key="3">
    <source>
        <dbReference type="Pfam" id="PF08669"/>
    </source>
</evidence>
<evidence type="ECO:0000313" key="4">
    <source>
        <dbReference type="EMBL" id="PMD05087.1"/>
    </source>
</evidence>
<dbReference type="PIRSF" id="PIRSF006487">
    <property type="entry name" value="GcvT"/>
    <property type="match status" value="1"/>
</dbReference>
<dbReference type="SUPFAM" id="SSF101790">
    <property type="entry name" value="Aminomethyltransferase beta-barrel domain"/>
    <property type="match status" value="1"/>
</dbReference>
<dbReference type="InterPro" id="IPR029043">
    <property type="entry name" value="GcvT/YgfZ_C"/>
</dbReference>
<dbReference type="NCBIfam" id="TIGR03317">
    <property type="entry name" value="ygfZ_signature"/>
    <property type="match status" value="1"/>
</dbReference>
<feature type="domain" description="GCVT N-terminal" evidence="2">
    <location>
        <begin position="22"/>
        <end position="135"/>
    </location>
</feature>
<dbReference type="Gene3D" id="3.30.1360.120">
    <property type="entry name" value="Probable tRNA modification gtpase trme, domain 1"/>
    <property type="match status" value="2"/>
</dbReference>
<sequence>MSAVYGTGHRSSEIAHLGSPLREQRALADGKAVADLSSMSILTLTGPDSLTWLNSLTTQKLDSAQPGTSTETLVLSPTGHIEHWAYVYVAGDRVWLLIDGDGQPLCEFLESMKFMMRVEIADVSDEYTVVGSNGPVDSIEPVVEWDDPWPEITPGGASYSAVTDHPGSAYDFRLNVCRDREGLTLVGRDAWEALRIEAWRPALSDCDHKTLVGEIDILRTGVHLAKGCYRGQEAVARVHNLGQVPRRVVFLHLDGSDHAVVSPGDPILGPARGAERQVGTVTSAAIHYELGPIALGLVKRTVDPQAQLTVVTDDGNTRVSAAQEQIVGTQKETVTVQRNPQLRR</sequence>
<gene>
    <name evidence="4" type="ORF">CJ199_08320</name>
</gene>
<comment type="caution">
    <text evidence="4">The sequence shown here is derived from an EMBL/GenBank/DDBJ whole genome shotgun (WGS) entry which is preliminary data.</text>
</comment>
<evidence type="ECO:0000259" key="2">
    <source>
        <dbReference type="Pfam" id="PF01571"/>
    </source>
</evidence>
<dbReference type="EMBL" id="PNHK01000003">
    <property type="protein sequence ID" value="PMD05087.1"/>
    <property type="molecule type" value="Genomic_DNA"/>
</dbReference>
<dbReference type="Pfam" id="PF01571">
    <property type="entry name" value="GCV_T"/>
    <property type="match status" value="1"/>
</dbReference>
<dbReference type="OrthoDB" id="9796287at2"/>
<dbReference type="InterPro" id="IPR027266">
    <property type="entry name" value="TrmE/GcvT-like"/>
</dbReference>
<evidence type="ECO:0000313" key="5">
    <source>
        <dbReference type="Proteomes" id="UP000235598"/>
    </source>
</evidence>
<dbReference type="Proteomes" id="UP000235598">
    <property type="component" value="Unassembled WGS sequence"/>
</dbReference>
<feature type="domain" description="Aminomethyltransferase C-terminal" evidence="3">
    <location>
        <begin position="246"/>
        <end position="316"/>
    </location>
</feature>
<protein>
    <submittedName>
        <fullName evidence="4">Folate-binding protein</fullName>
    </submittedName>
</protein>
<proteinExistence type="predicted"/>
<reference evidence="4 5" key="1">
    <citation type="submission" date="2017-09" db="EMBL/GenBank/DDBJ databases">
        <title>Bacterial strain isolated from the female urinary microbiota.</title>
        <authorList>
            <person name="Thomas-White K."/>
            <person name="Kumar N."/>
            <person name="Forster S."/>
            <person name="Putonti C."/>
            <person name="Lawley T."/>
            <person name="Wolfe A.J."/>
        </authorList>
    </citation>
    <scope>NUCLEOTIDE SEQUENCE [LARGE SCALE GENOMIC DNA]</scope>
    <source>
        <strain evidence="4 5">UMB1301</strain>
    </source>
</reference>
<name>A0A2N6VLX6_9MICO</name>
<dbReference type="RefSeq" id="WP_102239028.1">
    <property type="nucleotide sequence ID" value="NZ_PNHK01000003.1"/>
</dbReference>
<evidence type="ECO:0000256" key="1">
    <source>
        <dbReference type="ARBA" id="ARBA00022946"/>
    </source>
</evidence>
<dbReference type="InterPro" id="IPR006222">
    <property type="entry name" value="GCVT_N"/>
</dbReference>
<keyword evidence="1" id="KW-0809">Transit peptide</keyword>
<dbReference type="SUPFAM" id="SSF103025">
    <property type="entry name" value="Folate-binding domain"/>
    <property type="match status" value="1"/>
</dbReference>
<dbReference type="AlphaFoldDB" id="A0A2N6VLX6"/>
<dbReference type="InterPro" id="IPR045179">
    <property type="entry name" value="YgfZ/GcvT"/>
</dbReference>
<dbReference type="PANTHER" id="PTHR22602:SF0">
    <property type="entry name" value="TRANSFERASE CAF17, MITOCHONDRIAL-RELATED"/>
    <property type="match status" value="1"/>
</dbReference>
<dbReference type="PANTHER" id="PTHR22602">
    <property type="entry name" value="TRANSFERASE CAF17, MITOCHONDRIAL-RELATED"/>
    <property type="match status" value="1"/>
</dbReference>